<protein>
    <recommendedName>
        <fullName evidence="8">Glyoxal oxidase</fullName>
    </recommendedName>
</protein>
<dbReference type="InterPro" id="IPR015202">
    <property type="entry name" value="GO-like_E_set"/>
</dbReference>
<dbReference type="Gene3D" id="2.60.40.10">
    <property type="entry name" value="Immunoglobulins"/>
    <property type="match status" value="1"/>
</dbReference>
<evidence type="ECO:0000313" key="6">
    <source>
        <dbReference type="EMBL" id="KAK7689425.1"/>
    </source>
</evidence>
<feature type="compositionally biased region" description="Low complexity" evidence="2">
    <location>
        <begin position="627"/>
        <end position="646"/>
    </location>
</feature>
<evidence type="ECO:0000313" key="7">
    <source>
        <dbReference type="Proteomes" id="UP001385951"/>
    </source>
</evidence>
<evidence type="ECO:0008006" key="8">
    <source>
        <dbReference type="Google" id="ProtNLM"/>
    </source>
</evidence>
<dbReference type="Gene3D" id="2.130.10.80">
    <property type="entry name" value="Galactose oxidase/kelch, beta-propeller"/>
    <property type="match status" value="1"/>
</dbReference>
<comment type="caution">
    <text evidence="6">The sequence shown here is derived from an EMBL/GenBank/DDBJ whole genome shotgun (WGS) entry which is preliminary data.</text>
</comment>
<dbReference type="PANTHER" id="PTHR32208:SF21">
    <property type="entry name" value="LOW QUALITY PROTEIN: ALDEHYDE OXIDASE GLOX-LIKE"/>
    <property type="match status" value="1"/>
</dbReference>
<dbReference type="Proteomes" id="UP001385951">
    <property type="component" value="Unassembled WGS sequence"/>
</dbReference>
<dbReference type="PANTHER" id="PTHR32208">
    <property type="entry name" value="SECRETED PROTEIN-RELATED"/>
    <property type="match status" value="1"/>
</dbReference>
<feature type="signal peptide" evidence="3">
    <location>
        <begin position="1"/>
        <end position="22"/>
    </location>
</feature>
<dbReference type="Pfam" id="PF07250">
    <property type="entry name" value="Glyoxal_oxid_N"/>
    <property type="match status" value="1"/>
</dbReference>
<evidence type="ECO:0000256" key="2">
    <source>
        <dbReference type="SAM" id="MobiDB-lite"/>
    </source>
</evidence>
<keyword evidence="7" id="KW-1185">Reference proteome</keyword>
<feature type="chain" id="PRO_5043373435" description="Glyoxal oxidase" evidence="3">
    <location>
        <begin position="23"/>
        <end position="665"/>
    </location>
</feature>
<dbReference type="InterPro" id="IPR014756">
    <property type="entry name" value="Ig_E-set"/>
</dbReference>
<proteinExistence type="predicted"/>
<gene>
    <name evidence="6" type="ORF">QCA50_007217</name>
</gene>
<organism evidence="6 7">
    <name type="scientific">Cerrena zonata</name>
    <dbReference type="NCBI Taxonomy" id="2478898"/>
    <lineage>
        <taxon>Eukaryota</taxon>
        <taxon>Fungi</taxon>
        <taxon>Dikarya</taxon>
        <taxon>Basidiomycota</taxon>
        <taxon>Agaricomycotina</taxon>
        <taxon>Agaricomycetes</taxon>
        <taxon>Polyporales</taxon>
        <taxon>Cerrenaceae</taxon>
        <taxon>Cerrena</taxon>
    </lineage>
</organism>
<dbReference type="CDD" id="cd02851">
    <property type="entry name" value="E_set_GO_C"/>
    <property type="match status" value="1"/>
</dbReference>
<keyword evidence="1 3" id="KW-0732">Signal</keyword>
<evidence type="ECO:0000259" key="4">
    <source>
        <dbReference type="Pfam" id="PF07250"/>
    </source>
</evidence>
<sequence length="665" mass="69891">MLQRQLPVLALGLAATTTAVLAQTAGSIVDGGDTQVSAMMMFVGNDEKVYILDKSEGNAAQINGHPAMGAVYDIATRKTTLMDVTTNVFCASGMHLPNGSFITLGGNGAIGPGGNIGSVTYPGGGSGLFDDTYQDWDGTKAIRVLAPCTGDASGAECQWFDNSTQLAMQKSRWYSTAEPMADGTVAIIGGFVNGGYINRNYPNLDPAYEGGAAEPTFEFFPSNGKTPEVMQFVVDTSGLNAYPHTYNMPSGKMFLQANVSSMLWDPLTNQETRLPDMPDNIVRVYPASGGVAMMPLTPENNWTPTIMFCGGSDMPDSAWGNYSWPFINTWEYPASKKCHSITPEPTDGSAPAYVEEDDMLETRTMGQIILLPDLTFMMVNGGLNGTAGYSTQTLLTTSYSDMPYGMSLASGPVGTPAIYDPSKPKGQRWSNTGLATSDIARLYHSSAVLLPDSSVLIAGSNPNVDVNLTTVFPTTYKAEIFYPPYFSAKTRPVPQGVPKTISYGGDSFDITIPASSYSGAANDAADATKVVLMRQGFTTHAMNMGQRAMQLNNTYTVNSDGTITLHVAPAPPNANLFQPGPAFLYVTVDGIPSNGTYVTVGNGQIGTQPLGAVPSLPNSVRLDSVKGTGESGSNTSSSGNNSGASHTGPLIGGIVGAIALVGILG</sequence>
<feature type="region of interest" description="Disordered" evidence="2">
    <location>
        <begin position="609"/>
        <end position="646"/>
    </location>
</feature>
<accession>A0AAW0GK09</accession>
<dbReference type="SUPFAM" id="SSF81296">
    <property type="entry name" value="E set domains"/>
    <property type="match status" value="1"/>
</dbReference>
<dbReference type="InterPro" id="IPR037293">
    <property type="entry name" value="Gal_Oxidase_central_sf"/>
</dbReference>
<dbReference type="InterPro" id="IPR011043">
    <property type="entry name" value="Gal_Oxase/kelch_b-propeller"/>
</dbReference>
<dbReference type="InterPro" id="IPR009880">
    <property type="entry name" value="Glyoxal_oxidase_N"/>
</dbReference>
<dbReference type="EMBL" id="JASBNA010000008">
    <property type="protein sequence ID" value="KAK7689425.1"/>
    <property type="molecule type" value="Genomic_DNA"/>
</dbReference>
<name>A0AAW0GK09_9APHY</name>
<dbReference type="InterPro" id="IPR013783">
    <property type="entry name" value="Ig-like_fold"/>
</dbReference>
<dbReference type="Pfam" id="PF09118">
    <property type="entry name" value="GO-like_E_set"/>
    <property type="match status" value="1"/>
</dbReference>
<evidence type="ECO:0000256" key="3">
    <source>
        <dbReference type="SAM" id="SignalP"/>
    </source>
</evidence>
<evidence type="ECO:0000259" key="5">
    <source>
        <dbReference type="Pfam" id="PF09118"/>
    </source>
</evidence>
<reference evidence="6 7" key="1">
    <citation type="submission" date="2022-09" db="EMBL/GenBank/DDBJ databases">
        <authorList>
            <person name="Palmer J.M."/>
        </authorList>
    </citation>
    <scope>NUCLEOTIDE SEQUENCE [LARGE SCALE GENOMIC DNA]</scope>
    <source>
        <strain evidence="6 7">DSM 7382</strain>
    </source>
</reference>
<feature type="domain" description="Galactose oxidase-like Early set" evidence="5">
    <location>
        <begin position="491"/>
        <end position="600"/>
    </location>
</feature>
<feature type="domain" description="Glyoxal oxidase N-terminal" evidence="4">
    <location>
        <begin position="210"/>
        <end position="485"/>
    </location>
</feature>
<evidence type="ECO:0000256" key="1">
    <source>
        <dbReference type="ARBA" id="ARBA00022729"/>
    </source>
</evidence>
<dbReference type="AlphaFoldDB" id="A0AAW0GK09"/>
<dbReference type="SUPFAM" id="SSF50965">
    <property type="entry name" value="Galactose oxidase, central domain"/>
    <property type="match status" value="1"/>
</dbReference>